<name>A0A2Z6RL81_9GLOM</name>
<dbReference type="AlphaFoldDB" id="A0A2Z6RL81"/>
<sequence>MDTEVTSQNLKLRLSDKNHEPGLWKYVSRRIIQPGLARRIIRSGLGCQTNNMTWTLKFGKKSVKDWD</sequence>
<comment type="caution">
    <text evidence="1">The sequence shown here is derived from an EMBL/GenBank/DDBJ whole genome shotgun (WGS) entry which is preliminary data.</text>
</comment>
<keyword evidence="2" id="KW-1185">Reference proteome</keyword>
<dbReference type="Proteomes" id="UP000247702">
    <property type="component" value="Unassembled WGS sequence"/>
</dbReference>
<protein>
    <submittedName>
        <fullName evidence="1">Uncharacterized protein</fullName>
    </submittedName>
</protein>
<evidence type="ECO:0000313" key="2">
    <source>
        <dbReference type="Proteomes" id="UP000247702"/>
    </source>
</evidence>
<evidence type="ECO:0000313" key="1">
    <source>
        <dbReference type="EMBL" id="GBC01783.1"/>
    </source>
</evidence>
<dbReference type="EMBL" id="BEXD01003702">
    <property type="protein sequence ID" value="GBC01783.1"/>
    <property type="molecule type" value="Genomic_DNA"/>
</dbReference>
<gene>
    <name evidence="1" type="ORF">RclHR1_04330001</name>
</gene>
<organism evidence="1 2">
    <name type="scientific">Rhizophagus clarus</name>
    <dbReference type="NCBI Taxonomy" id="94130"/>
    <lineage>
        <taxon>Eukaryota</taxon>
        <taxon>Fungi</taxon>
        <taxon>Fungi incertae sedis</taxon>
        <taxon>Mucoromycota</taxon>
        <taxon>Glomeromycotina</taxon>
        <taxon>Glomeromycetes</taxon>
        <taxon>Glomerales</taxon>
        <taxon>Glomeraceae</taxon>
        <taxon>Rhizophagus</taxon>
    </lineage>
</organism>
<proteinExistence type="predicted"/>
<reference evidence="1 2" key="1">
    <citation type="submission" date="2017-11" db="EMBL/GenBank/DDBJ databases">
        <title>The genome of Rhizophagus clarus HR1 reveals common genetic basis of auxotrophy among arbuscular mycorrhizal fungi.</title>
        <authorList>
            <person name="Kobayashi Y."/>
        </authorList>
    </citation>
    <scope>NUCLEOTIDE SEQUENCE [LARGE SCALE GENOMIC DNA]</scope>
    <source>
        <strain evidence="1 2">HR1</strain>
    </source>
</reference>
<accession>A0A2Z6RL81</accession>